<accession>K0YSX0</accession>
<keyword evidence="1" id="KW-0175">Coiled coil</keyword>
<feature type="transmembrane region" description="Helical" evidence="3">
    <location>
        <begin position="215"/>
        <end position="238"/>
    </location>
</feature>
<feature type="transmembrane region" description="Helical" evidence="3">
    <location>
        <begin position="55"/>
        <end position="75"/>
    </location>
</feature>
<proteinExistence type="predicted"/>
<dbReference type="Pfam" id="PF04536">
    <property type="entry name" value="TPM_phosphatase"/>
    <property type="match status" value="1"/>
</dbReference>
<keyword evidence="3" id="KW-0812">Transmembrane</keyword>
<reference evidence="5 6" key="1">
    <citation type="submission" date="2012-07" db="EMBL/GenBank/DDBJ databases">
        <title>The Genome Sequence of Actinomyces neuii subsp. anitratus BVS029A5.</title>
        <authorList>
            <consortium name="The Broad Institute Genome Sequencing Platform"/>
            <person name="Earl A."/>
            <person name="Ward D."/>
            <person name="Feldgarden M."/>
            <person name="Gevers D."/>
            <person name="Saerens B."/>
            <person name="Vaneechoutte M."/>
            <person name="Walker B."/>
            <person name="Young S.K."/>
            <person name="Zeng Q."/>
            <person name="Gargeya S."/>
            <person name="Fitzgerald M."/>
            <person name="Haas B."/>
            <person name="Abouelleil A."/>
            <person name="Alvarado L."/>
            <person name="Arachchi H.M."/>
            <person name="Berlin A."/>
            <person name="Chapman S.B."/>
            <person name="Goldberg J."/>
            <person name="Griggs A."/>
            <person name="Gujja S."/>
            <person name="Hansen M."/>
            <person name="Howarth C."/>
            <person name="Imamovic A."/>
            <person name="Larimer J."/>
            <person name="McCowen C."/>
            <person name="Montmayeur A."/>
            <person name="Murphy C."/>
            <person name="Neiman D."/>
            <person name="Pearson M."/>
            <person name="Priest M."/>
            <person name="Roberts A."/>
            <person name="Saif S."/>
            <person name="Shea T."/>
            <person name="Sisk P."/>
            <person name="Sykes S."/>
            <person name="Wortman J."/>
            <person name="Nusbaum C."/>
            <person name="Birren B."/>
        </authorList>
    </citation>
    <scope>NUCLEOTIDE SEQUENCE [LARGE SCALE GENOMIC DNA]</scope>
    <source>
        <strain evidence="5 6">BVS029A5</strain>
    </source>
</reference>
<dbReference type="InterPro" id="IPR007621">
    <property type="entry name" value="TPM_dom"/>
</dbReference>
<gene>
    <name evidence="5" type="ORF">HMPREF9240_00927</name>
</gene>
<evidence type="ECO:0000256" key="2">
    <source>
        <dbReference type="SAM" id="MobiDB-lite"/>
    </source>
</evidence>
<keyword evidence="3" id="KW-1133">Transmembrane helix</keyword>
<organism evidence="5 6">
    <name type="scientific">Winkia neuii BV029A5</name>
    <dbReference type="NCBI Taxonomy" id="888439"/>
    <lineage>
        <taxon>Bacteria</taxon>
        <taxon>Bacillati</taxon>
        <taxon>Actinomycetota</taxon>
        <taxon>Actinomycetes</taxon>
        <taxon>Actinomycetales</taxon>
        <taxon>Actinomycetaceae</taxon>
        <taxon>Winkia</taxon>
    </lineage>
</organism>
<sequence length="712" mass="75949">MRYLMIAEGGARKYIRLITSITFSQAANNCAAWPAKEQHTCNNMLMKHFSRLRKAAAVLAAGAACMFAFPAGAAAQEPYPIEDMISDKANVLDSQGLAEAREAAQATRSSKAGNFNAVFVDDFSGMSTDTWCEQTMRESSLLGRNVLMVVAVKTRDYGFCFGNEVELSSSQKSSIDQAAVSALSNENWAEAAIRPAKQMQDMEPGGSSHLGGSGLLSLLGSVPVLLGFGVVVIGLIVMARRRKQSPSQVTGQRQGVPTNSPEQMQQVVQQAGSVALEADNAVRAAEEDVLFARAQFGATRTDSFEAAYQSASKERDQALGTLNQMNQASQLQDKFALANQVLQHANTALQIIQAKRQEFEELSNDQAQADKGLQDAEKRIGESRQNLQPAKAELENLHLSFPGVNLSSIDDNVDQANALLDSAAQTVAEGKKAFSQDNRASAVEHLHLARRAITQANGLLSGITNARQNLAQSNESLLRAIGSISSDLDDVARENQKRGQSLFEPLVAEAKAAIEFAQQARAGKADPLAAAERIRTAEDALDNVLDPIRQQNERDQRKAGIYQDRKQSAQSHIAEAESLISPNRGMVDVQLRSLVSGAKNKLENARQLENTDITTALTLVTEADKDALEVINQMRNFTPRGAMGNYQGAGGIDIGSFLLGGLLSGGHHSSWGSSDWGSSDWGSSDGGFGGSFGGGSFGGGGGFGGSFGGGKF</sequence>
<keyword evidence="6" id="KW-1185">Reference proteome</keyword>
<dbReference type="HOGENOM" id="CLU_013689_0_0_11"/>
<feature type="domain" description="TPM" evidence="4">
    <location>
        <begin position="85"/>
        <end position="200"/>
    </location>
</feature>
<comment type="caution">
    <text evidence="5">The sequence shown here is derived from an EMBL/GenBank/DDBJ whole genome shotgun (WGS) entry which is preliminary data.</text>
</comment>
<dbReference type="Proteomes" id="UP000006075">
    <property type="component" value="Unassembled WGS sequence"/>
</dbReference>
<feature type="region of interest" description="Disordered" evidence="2">
    <location>
        <begin position="244"/>
        <end position="263"/>
    </location>
</feature>
<protein>
    <recommendedName>
        <fullName evidence="4">TPM domain-containing protein</fullName>
    </recommendedName>
</protein>
<dbReference type="OrthoDB" id="3260968at2"/>
<evidence type="ECO:0000259" key="4">
    <source>
        <dbReference type="Pfam" id="PF04536"/>
    </source>
</evidence>
<feature type="coiled-coil region" evidence="1">
    <location>
        <begin position="342"/>
        <end position="393"/>
    </location>
</feature>
<evidence type="ECO:0000256" key="3">
    <source>
        <dbReference type="SAM" id="Phobius"/>
    </source>
</evidence>
<evidence type="ECO:0000313" key="6">
    <source>
        <dbReference type="Proteomes" id="UP000006075"/>
    </source>
</evidence>
<dbReference type="Gene3D" id="3.10.310.50">
    <property type="match status" value="1"/>
</dbReference>
<dbReference type="PATRIC" id="fig|888439.3.peg.931"/>
<dbReference type="EMBL" id="AGWP01000005">
    <property type="protein sequence ID" value="EJZ86553.1"/>
    <property type="molecule type" value="Genomic_DNA"/>
</dbReference>
<dbReference type="eggNOG" id="COG1512">
    <property type="taxonomic scope" value="Bacteria"/>
</dbReference>
<evidence type="ECO:0000256" key="1">
    <source>
        <dbReference type="SAM" id="Coils"/>
    </source>
</evidence>
<evidence type="ECO:0000313" key="5">
    <source>
        <dbReference type="EMBL" id="EJZ86553.1"/>
    </source>
</evidence>
<name>K0YSX0_9ACTO</name>
<keyword evidence="3" id="KW-0472">Membrane</keyword>
<dbReference type="AlphaFoldDB" id="K0YSX0"/>
<feature type="compositionally biased region" description="Polar residues" evidence="2">
    <location>
        <begin position="245"/>
        <end position="263"/>
    </location>
</feature>